<dbReference type="EMBL" id="LYXE01000041">
    <property type="protein sequence ID" value="PDW00499.1"/>
    <property type="molecule type" value="Genomic_DNA"/>
</dbReference>
<reference evidence="1 2" key="1">
    <citation type="submission" date="2016-05" db="EMBL/GenBank/DDBJ databases">
        <authorList>
            <person name="Lavstsen T."/>
            <person name="Jespersen J.S."/>
        </authorList>
    </citation>
    <scope>NUCLEOTIDE SEQUENCE [LARGE SCALE GENOMIC DNA]</scope>
    <source>
        <strain evidence="1 2">B7-9</strain>
    </source>
</reference>
<dbReference type="OrthoDB" id="9846446at2"/>
<sequence length="88" mass="9993">MPLETQLIMALVDEDQDEAHRIAALLQARGVDMTLIASLIEDHPDQETALYAVLNDVIPLSRRAAKRRAIRAAEERDWGDWNDGRRQS</sequence>
<dbReference type="AlphaFoldDB" id="A0A2H3L207"/>
<dbReference type="Proteomes" id="UP000220922">
    <property type="component" value="Unassembled WGS sequence"/>
</dbReference>
<evidence type="ECO:0000313" key="2">
    <source>
        <dbReference type="Proteomes" id="UP000220922"/>
    </source>
</evidence>
<gene>
    <name evidence="1" type="ORF">A9Q02_09710</name>
</gene>
<proteinExistence type="predicted"/>
<name>A0A2H3L207_9CHLR</name>
<protein>
    <submittedName>
        <fullName evidence="1">Uncharacterized protein</fullName>
    </submittedName>
</protein>
<organism evidence="1 2">
    <name type="scientific">Candidatus Chloroploca asiatica</name>
    <dbReference type="NCBI Taxonomy" id="1506545"/>
    <lineage>
        <taxon>Bacteria</taxon>
        <taxon>Bacillati</taxon>
        <taxon>Chloroflexota</taxon>
        <taxon>Chloroflexia</taxon>
        <taxon>Chloroflexales</taxon>
        <taxon>Chloroflexineae</taxon>
        <taxon>Oscillochloridaceae</taxon>
        <taxon>Candidatus Chloroploca</taxon>
    </lineage>
</organism>
<comment type="caution">
    <text evidence="1">The sequence shown here is derived from an EMBL/GenBank/DDBJ whole genome shotgun (WGS) entry which is preliminary data.</text>
</comment>
<accession>A0A2H3L207</accession>
<keyword evidence="2" id="KW-1185">Reference proteome</keyword>
<evidence type="ECO:0000313" key="1">
    <source>
        <dbReference type="EMBL" id="PDW00499.1"/>
    </source>
</evidence>